<gene>
    <name evidence="1" type="ORF">J2792_002442</name>
</gene>
<keyword evidence="2" id="KW-1185">Reference proteome</keyword>
<sequence length="152" mass="16067">MDQFGQALANRHADIPFGEVAKERFVVGGTECAPVGMHGRRGIAGRDRQHRQVIGPGSAQCAEQIEPARARFTQAQGDLTARGRGPAGHEGGAGLAANADEAHVVAGGQGHEHMNKGDNLPLARPNTLRTPRCRSMWSTASAPVMETWEGPS</sequence>
<protein>
    <submittedName>
        <fullName evidence="1">Uncharacterized protein</fullName>
    </submittedName>
</protein>
<proteinExistence type="predicted"/>
<reference evidence="1 2" key="1">
    <citation type="submission" date="2023-07" db="EMBL/GenBank/DDBJ databases">
        <title>Sorghum-associated microbial communities from plants grown in Nebraska, USA.</title>
        <authorList>
            <person name="Schachtman D."/>
        </authorList>
    </citation>
    <scope>NUCLEOTIDE SEQUENCE [LARGE SCALE GENOMIC DNA]</scope>
    <source>
        <strain evidence="1 2">DS1027</strain>
    </source>
</reference>
<accession>A0ABU1MML7</accession>
<comment type="caution">
    <text evidence="1">The sequence shown here is derived from an EMBL/GenBank/DDBJ whole genome shotgun (WGS) entry which is preliminary data.</text>
</comment>
<evidence type="ECO:0000313" key="1">
    <source>
        <dbReference type="EMBL" id="MDR6511570.1"/>
    </source>
</evidence>
<evidence type="ECO:0000313" key="2">
    <source>
        <dbReference type="Proteomes" id="UP001184150"/>
    </source>
</evidence>
<dbReference type="Proteomes" id="UP001184150">
    <property type="component" value="Unassembled WGS sequence"/>
</dbReference>
<name>A0ABU1MML7_9SPHN</name>
<dbReference type="EMBL" id="JAVDRD010000005">
    <property type="protein sequence ID" value="MDR6511570.1"/>
    <property type="molecule type" value="Genomic_DNA"/>
</dbReference>
<organism evidence="1 2">
    <name type="scientific">Novosphingobium capsulatum</name>
    <dbReference type="NCBI Taxonomy" id="13688"/>
    <lineage>
        <taxon>Bacteria</taxon>
        <taxon>Pseudomonadati</taxon>
        <taxon>Pseudomonadota</taxon>
        <taxon>Alphaproteobacteria</taxon>
        <taxon>Sphingomonadales</taxon>
        <taxon>Sphingomonadaceae</taxon>
        <taxon>Novosphingobium</taxon>
    </lineage>
</organism>